<dbReference type="PROSITE" id="PS50181">
    <property type="entry name" value="FBOX"/>
    <property type="match status" value="1"/>
</dbReference>
<organism evidence="3 4">
    <name type="scientific">Talaromyces atroroseus</name>
    <dbReference type="NCBI Taxonomy" id="1441469"/>
    <lineage>
        <taxon>Eukaryota</taxon>
        <taxon>Fungi</taxon>
        <taxon>Dikarya</taxon>
        <taxon>Ascomycota</taxon>
        <taxon>Pezizomycotina</taxon>
        <taxon>Eurotiomycetes</taxon>
        <taxon>Eurotiomycetidae</taxon>
        <taxon>Eurotiales</taxon>
        <taxon>Trichocomaceae</taxon>
        <taxon>Talaromyces</taxon>
        <taxon>Talaromyces sect. Trachyspermi</taxon>
    </lineage>
</organism>
<feature type="region of interest" description="Disordered" evidence="1">
    <location>
        <begin position="781"/>
        <end position="844"/>
    </location>
</feature>
<dbReference type="RefSeq" id="XP_020115795.1">
    <property type="nucleotide sequence ID" value="XM_020264084.1"/>
</dbReference>
<protein>
    <recommendedName>
        <fullName evidence="2">F-box domain-containing protein</fullName>
    </recommendedName>
</protein>
<dbReference type="STRING" id="1441469.A0A1Q5Q751"/>
<gene>
    <name evidence="3" type="ORF">UA08_09024</name>
</gene>
<feature type="region of interest" description="Disordered" evidence="1">
    <location>
        <begin position="1"/>
        <end position="42"/>
    </location>
</feature>
<dbReference type="InterPro" id="IPR001810">
    <property type="entry name" value="F-box_dom"/>
</dbReference>
<feature type="domain" description="F-box" evidence="2">
    <location>
        <begin position="86"/>
        <end position="132"/>
    </location>
</feature>
<dbReference type="GeneID" id="31008780"/>
<dbReference type="Proteomes" id="UP000214365">
    <property type="component" value="Unassembled WGS sequence"/>
</dbReference>
<feature type="compositionally biased region" description="Acidic residues" evidence="1">
    <location>
        <begin position="828"/>
        <end position="840"/>
    </location>
</feature>
<feature type="compositionally biased region" description="Basic and acidic residues" evidence="1">
    <location>
        <begin position="573"/>
        <end position="584"/>
    </location>
</feature>
<feature type="compositionally biased region" description="Acidic residues" evidence="1">
    <location>
        <begin position="805"/>
        <end position="820"/>
    </location>
</feature>
<evidence type="ECO:0000256" key="1">
    <source>
        <dbReference type="SAM" id="MobiDB-lite"/>
    </source>
</evidence>
<evidence type="ECO:0000313" key="3">
    <source>
        <dbReference type="EMBL" id="OKL55674.1"/>
    </source>
</evidence>
<dbReference type="EMBL" id="LFMY01000018">
    <property type="protein sequence ID" value="OKL55674.1"/>
    <property type="molecule type" value="Genomic_DNA"/>
</dbReference>
<name>A0A1Q5Q751_TALAT</name>
<sequence>MDDDSLSEAILSTDPTLGDDDDADTTSMAATEQSSMSGHPAQLSTATTSVFGADDATKCQASDSTAPGVVFKRPIEPIEPIEPRKPLTLLDLPLDILREIVKEITLTHDLTSLARACSALHALAIPAMYSRFDIVWPEPTPVSDQPVGVDALSYGLATLVMGANAFKESPNASSRRGQHRCHQCGCDGFSHHRATPQEPTTPSRTKFGQFRIGNSYAQYTKKFCVGNGPPEWVQEYAITRETGKLLGTLVALAVSRMVNLESFIWDMPTGVMRDVFLALASFDTRPDCECRLEKVWVRWHDNSRRVAVFPNDTSSLALRNNPMGLYRFVEYPTFSVLPPLGSLSVLNIDEPTYLEEMAILIDRSRLKLRELRIGMQKRFQPEKWVYPIEIAPPSSARSQREAPNWPKSGGVLSILLDASDTKHTMPTEYPVEGPWIEDENDLHISTSPSVVPPTGQSDGVDATSHMFGHLTVNDVQEPQHHPAQSTIPVNFENDIKKIFSVPQAMHSPANGGKIDQPQNLKLEILELENVVIHTPTLIKAIDWSRLTTLTILNCEEHESLWRALRRKHSPPTETKKQDSEDKTTAENYPFKLKHLHTDRVSTYLMLFLKDAIAPNTLESVYFQESNSYTTVVSIEAIYKHVLRRQRASLRKVLIDRSRRDETVSSSHGHWRDWMLSREALAFVTSGRMPQLRELGIGMDRRDWHFFLQRLPKLANLRALYLPNMFDSTLGRNKHRELAMQVLDIVTLRPEIQLCYIGIENKCFEILETPVSDKKGNNELYRDSPWFSDSNSESGDHANAQGSESNSEEEDDDDDDDDDNNSDSTTSLADDDDGDTDDNEDHDGISSPRFIFRLREILFYDDKISVFKARHCCL</sequence>
<feature type="region of interest" description="Disordered" evidence="1">
    <location>
        <begin position="565"/>
        <end position="585"/>
    </location>
</feature>
<feature type="compositionally biased region" description="Polar residues" evidence="1">
    <location>
        <begin position="32"/>
        <end position="42"/>
    </location>
</feature>
<evidence type="ECO:0000259" key="2">
    <source>
        <dbReference type="PROSITE" id="PS50181"/>
    </source>
</evidence>
<dbReference type="AlphaFoldDB" id="A0A1Q5Q751"/>
<reference evidence="3 4" key="1">
    <citation type="submission" date="2015-06" db="EMBL/GenBank/DDBJ databases">
        <title>Talaromyces atroroseus IBT 11181 draft genome.</title>
        <authorList>
            <person name="Rasmussen K.B."/>
            <person name="Rasmussen S."/>
            <person name="Petersen B."/>
            <person name="Sicheritz-Ponten T."/>
            <person name="Mortensen U.H."/>
            <person name="Thrane U."/>
        </authorList>
    </citation>
    <scope>NUCLEOTIDE SEQUENCE [LARGE SCALE GENOMIC DNA]</scope>
    <source>
        <strain evidence="3 4">IBT 11181</strain>
    </source>
</reference>
<comment type="caution">
    <text evidence="3">The sequence shown here is derived from an EMBL/GenBank/DDBJ whole genome shotgun (WGS) entry which is preliminary data.</text>
</comment>
<accession>A0A1Q5Q751</accession>
<keyword evidence="4" id="KW-1185">Reference proteome</keyword>
<dbReference type="OrthoDB" id="3199516at2759"/>
<evidence type="ECO:0000313" key="4">
    <source>
        <dbReference type="Proteomes" id="UP000214365"/>
    </source>
</evidence>
<proteinExistence type="predicted"/>